<evidence type="ECO:0000256" key="4">
    <source>
        <dbReference type="ARBA" id="ARBA00022806"/>
    </source>
</evidence>
<dbReference type="Gene3D" id="3.40.960.10">
    <property type="entry name" value="VSR Endonuclease"/>
    <property type="match status" value="1"/>
</dbReference>
<evidence type="ECO:0000256" key="1">
    <source>
        <dbReference type="ARBA" id="ARBA00007913"/>
    </source>
</evidence>
<dbReference type="InterPro" id="IPR041677">
    <property type="entry name" value="DNA2/NAM7_AAA_11"/>
</dbReference>
<dbReference type="InterPro" id="IPR049468">
    <property type="entry name" value="Restrct_endonuc-II-like_dom"/>
</dbReference>
<sequence>MTSSNNSRVVQIFEYLLAVKRLNEHIIRNVNEYEKVWWQSDIPNMEGCFLNGNGANEEAWLEVHKQKIEPTPTLPRALHTWIEKWENPDEDPRPLTKKLIGFKKEVKDEEEQVSLFTIEEEQKEIYELFTDDDERVETYKNWMKNTWKPWANDTSPKLKIQRIYDELFALHQRLQREGDDLEVNWGHGLLSWNINDQKIQRHVLVTRLELQFNAKKGVFYLLPTSKGIQLETDMLTNIEIPNAARLHEMETQLEELEYTPWDEEGISSLYKEVVHTISPNGSYHQTENPLDALPKFPVIQHQPAIFLRSNNGRIWDKELTTAIQKIKEGYPVPQTVTVLTTNEKQQQKEETNAEWSSVGEDLLFPLPANKEQKLIAQKLASSEGVVVQGPPGTGKSHTIANLISHLLAHGKRVLITSEKERALQVLRDKIPDEIRALCVSVLGGDSRSVKEIEESVKVIAENLDSKQPEVLYQNIQRLQVELDKTRRNIARYNTLINQSAESENESMTIGGTTFTPLEAAKWKMENQQYKFIPDSIAPTVNYPLTAEETTEFFRLLGVIDRHDKLALDKHRPSSHNLANTNTFEKNVIQIKSIETKVKDTEKYIEGWKISTDLSFDLEEQLSFSRKALENIQQIKSQEWLNLVFEDVIQLEDKLIYWKEFQEEVKLRINTVEQLTSELIEDDIQIPSDQNVTILLEDLNQIKQRFKENKGIGWAFKKLIGRKYSYLFEKVSVNGLPIRNQSDVEKVIKFVEKNEILRKLVLKWNRMLEDINGPELNSEQRRLSATIREYLESLQQVLDWKSEVIQPMSTLVKDLGVPELLKWSETETYEIILDGLSALLNKQEWEEANTFFQEIFDYLHKQNSNTNLHPLNEDLYKACKEKDIDLWRSSYNEILRLEGLEEDYNKFVSLKEKLDSVAPRWVELLLENDGESIQLQPPDDIDLAWKWSQVDHWLKDIHSRPKLEDLELEQERERKKESKLIQEIVAESTWKSQLERTSREQKRSLFAWLKAIQRIGKGTGKYAGVYRKEASKEMKTARGAIPVWIMPINRVIENIELTNELFDVVIVDESSQSTLFSLSALLRGKKAVIVGDDNQISPDSVGTDISEVHELIERHLYNIPNKLQFEMKTSLYDTASRVYDSKIILKEHFRCVPEIIQFSNDFMYNGLIDPLRLPSGNEVLEPPVKAIRVMDGYRREDTKKAINEPEAEAIVNYIATCCQDPRYREKSMGVISLQGHDQAKLIENMLREKIGEEEMIDRGIICGDSYSFQGDERDVIFLSMVAASNVRFAAMTKRDAQQRFNVAASRARDQMLLFHSVDLSELNPLCVRYKLLQYCQEPHRVQLAIEEVKNEFDSKFEEDVFRIITAKGYKVIPQVKVGTVGKKIDLVIEGMRNRLAVECDGDAWHGLDKWEEDMERQRVLERVGWTFWRIRGSQFYLDREKAMSSLWEKLEEMGIEPVSRISLKSN</sequence>
<dbReference type="PANTHER" id="PTHR43788">
    <property type="entry name" value="DNA2/NAM7 HELICASE FAMILY MEMBER"/>
    <property type="match status" value="1"/>
</dbReference>
<evidence type="ECO:0000256" key="2">
    <source>
        <dbReference type="ARBA" id="ARBA00022741"/>
    </source>
</evidence>
<keyword evidence="3" id="KW-0378">Hydrolase</keyword>
<organism evidence="9 10">
    <name type="scientific">Bacillus carboniphilus</name>
    <dbReference type="NCBI Taxonomy" id="86663"/>
    <lineage>
        <taxon>Bacteria</taxon>
        <taxon>Bacillati</taxon>
        <taxon>Bacillota</taxon>
        <taxon>Bacilli</taxon>
        <taxon>Bacillales</taxon>
        <taxon>Bacillaceae</taxon>
        <taxon>Bacillus</taxon>
    </lineage>
</organism>
<comment type="similarity">
    <text evidence="1">Belongs to the DNA2/NAM7 helicase family.</text>
</comment>
<dbReference type="Proteomes" id="UP001500782">
    <property type="component" value="Unassembled WGS sequence"/>
</dbReference>
<dbReference type="InterPro" id="IPR050534">
    <property type="entry name" value="Coronavir_polyprotein_1ab"/>
</dbReference>
<dbReference type="PANTHER" id="PTHR43788:SF8">
    <property type="entry name" value="DNA-BINDING PROTEIN SMUBP-2"/>
    <property type="match status" value="1"/>
</dbReference>
<comment type="caution">
    <text evidence="9">The sequence shown here is derived from an EMBL/GenBank/DDBJ whole genome shotgun (WGS) entry which is preliminary data.</text>
</comment>
<feature type="domain" description="DNA2/NAM7 helicase-like C-terminal" evidence="7">
    <location>
        <begin position="1127"/>
        <end position="1312"/>
    </location>
</feature>
<keyword evidence="2" id="KW-0547">Nucleotide-binding</keyword>
<dbReference type="Pfam" id="PF18741">
    <property type="entry name" value="MTES_1575"/>
    <property type="match status" value="1"/>
</dbReference>
<accession>A0ABP3G682</accession>
<dbReference type="SUPFAM" id="SSF52540">
    <property type="entry name" value="P-loop containing nucleoside triphosphate hydrolases"/>
    <property type="match status" value="1"/>
</dbReference>
<feature type="domain" description="Restriction endonuclease type II-like" evidence="8">
    <location>
        <begin position="1355"/>
        <end position="1449"/>
    </location>
</feature>
<evidence type="ECO:0000313" key="10">
    <source>
        <dbReference type="Proteomes" id="UP001500782"/>
    </source>
</evidence>
<keyword evidence="10" id="KW-1185">Reference proteome</keyword>
<dbReference type="InterPro" id="IPR027417">
    <property type="entry name" value="P-loop_NTPase"/>
</dbReference>
<dbReference type="SUPFAM" id="SSF52980">
    <property type="entry name" value="Restriction endonuclease-like"/>
    <property type="match status" value="1"/>
</dbReference>
<protein>
    <submittedName>
        <fullName evidence="9">AAA domain-containing protein</fullName>
    </submittedName>
</protein>
<keyword evidence="4" id="KW-0347">Helicase</keyword>
<evidence type="ECO:0000259" key="7">
    <source>
        <dbReference type="Pfam" id="PF13087"/>
    </source>
</evidence>
<reference evidence="10" key="1">
    <citation type="journal article" date="2019" name="Int. J. Syst. Evol. Microbiol.">
        <title>The Global Catalogue of Microorganisms (GCM) 10K type strain sequencing project: providing services to taxonomists for standard genome sequencing and annotation.</title>
        <authorList>
            <consortium name="The Broad Institute Genomics Platform"/>
            <consortium name="The Broad Institute Genome Sequencing Center for Infectious Disease"/>
            <person name="Wu L."/>
            <person name="Ma J."/>
        </authorList>
    </citation>
    <scope>NUCLEOTIDE SEQUENCE [LARGE SCALE GENOMIC DNA]</scope>
    <source>
        <strain evidence="10">JCM 9731</strain>
    </source>
</reference>
<proteinExistence type="inferred from homology"/>
<dbReference type="RefSeq" id="WP_343800352.1">
    <property type="nucleotide sequence ID" value="NZ_BAAADJ010000051.1"/>
</dbReference>
<evidence type="ECO:0000256" key="5">
    <source>
        <dbReference type="ARBA" id="ARBA00022840"/>
    </source>
</evidence>
<feature type="domain" description="DNA2/NAM7 helicase helicase" evidence="6">
    <location>
        <begin position="369"/>
        <end position="494"/>
    </location>
</feature>
<evidence type="ECO:0000313" key="9">
    <source>
        <dbReference type="EMBL" id="GAA0337329.1"/>
    </source>
</evidence>
<evidence type="ECO:0000259" key="6">
    <source>
        <dbReference type="Pfam" id="PF13086"/>
    </source>
</evidence>
<dbReference type="InterPro" id="IPR011335">
    <property type="entry name" value="Restrct_endonuc-II-like"/>
</dbReference>
<evidence type="ECO:0000259" key="8">
    <source>
        <dbReference type="Pfam" id="PF18741"/>
    </source>
</evidence>
<gene>
    <name evidence="9" type="ORF">GCM10008967_29520</name>
</gene>
<dbReference type="Pfam" id="PF13087">
    <property type="entry name" value="AAA_12"/>
    <property type="match status" value="1"/>
</dbReference>
<name>A0ABP3G682_9BACI</name>
<evidence type="ECO:0000256" key="3">
    <source>
        <dbReference type="ARBA" id="ARBA00022801"/>
    </source>
</evidence>
<dbReference type="CDD" id="cd18808">
    <property type="entry name" value="SF1_C_Upf1"/>
    <property type="match status" value="1"/>
</dbReference>
<dbReference type="InterPro" id="IPR047187">
    <property type="entry name" value="SF1_C_Upf1"/>
</dbReference>
<dbReference type="InterPro" id="IPR041679">
    <property type="entry name" value="DNA2/NAM7-like_C"/>
</dbReference>
<dbReference type="Pfam" id="PF13086">
    <property type="entry name" value="AAA_11"/>
    <property type="match status" value="1"/>
</dbReference>
<dbReference type="EMBL" id="BAAADJ010000051">
    <property type="protein sequence ID" value="GAA0337329.1"/>
    <property type="molecule type" value="Genomic_DNA"/>
</dbReference>
<keyword evidence="5" id="KW-0067">ATP-binding</keyword>
<dbReference type="Gene3D" id="3.40.50.300">
    <property type="entry name" value="P-loop containing nucleotide triphosphate hydrolases"/>
    <property type="match status" value="3"/>
</dbReference>